<dbReference type="GO" id="GO:0005886">
    <property type="term" value="C:plasma membrane"/>
    <property type="evidence" value="ECO:0007669"/>
    <property type="project" value="TreeGrafter"/>
</dbReference>
<dbReference type="InterPro" id="IPR003593">
    <property type="entry name" value="AAA+_ATPase"/>
</dbReference>
<evidence type="ECO:0000259" key="4">
    <source>
        <dbReference type="PROSITE" id="PS50893"/>
    </source>
</evidence>
<dbReference type="GO" id="GO:0016887">
    <property type="term" value="F:ATP hydrolysis activity"/>
    <property type="evidence" value="ECO:0007669"/>
    <property type="project" value="InterPro"/>
</dbReference>
<dbReference type="SMART" id="SM00382">
    <property type="entry name" value="AAA"/>
    <property type="match status" value="1"/>
</dbReference>
<dbReference type="InterPro" id="IPR017911">
    <property type="entry name" value="MacB-like_ATP-bd"/>
</dbReference>
<reference evidence="5 6" key="1">
    <citation type="submission" date="2019-03" db="EMBL/GenBank/DDBJ databases">
        <title>Genomic Encyclopedia of Type Strains, Phase IV (KMG-IV): sequencing the most valuable type-strain genomes for metagenomic binning, comparative biology and taxonomic classification.</title>
        <authorList>
            <person name="Goeker M."/>
        </authorList>
    </citation>
    <scope>NUCLEOTIDE SEQUENCE [LARGE SCALE GENOMIC DNA]</scope>
    <source>
        <strain evidence="5 6">DSM 100556</strain>
    </source>
</reference>
<sequence>MALEVRSLTKEYIRGRVAFQAVNNVSFVVQPGDFVNIIGRSGSGKSTLVNMIACLLTPTKGSIEIDGLNIVSLKDKEASAYRNSKIGYISQGQSTLASLNVLDNVRVPFHLSKREGTSKEAAFSLLEQTGISHLAAAFPKHLSGGELKRVAIARALINHPDYVIADEPTSDLDVQTTAEIMELLKNIAETGTAVMMITHDMEALGYGSRTFVMDAGILTECAGNRVYISHKRG</sequence>
<evidence type="ECO:0000256" key="2">
    <source>
        <dbReference type="ARBA" id="ARBA00022741"/>
    </source>
</evidence>
<dbReference type="STRING" id="1469948.GCA_000732725_00543"/>
<comment type="caution">
    <text evidence="5">The sequence shown here is derived from an EMBL/GenBank/DDBJ whole genome shotgun (WGS) entry which is preliminary data.</text>
</comment>
<name>A0A4R1QR04_9FIRM</name>
<dbReference type="GO" id="GO:0005524">
    <property type="term" value="F:ATP binding"/>
    <property type="evidence" value="ECO:0007669"/>
    <property type="project" value="UniProtKB-KW"/>
</dbReference>
<dbReference type="PROSITE" id="PS00211">
    <property type="entry name" value="ABC_TRANSPORTER_1"/>
    <property type="match status" value="1"/>
</dbReference>
<dbReference type="Gene3D" id="3.40.50.300">
    <property type="entry name" value="P-loop containing nucleotide triphosphate hydrolases"/>
    <property type="match status" value="1"/>
</dbReference>
<protein>
    <submittedName>
        <fullName evidence="5">Putative ABC transport system ATP-binding protein</fullName>
    </submittedName>
</protein>
<organism evidence="5 6">
    <name type="scientific">Kineothrix alysoides</name>
    <dbReference type="NCBI Taxonomy" id="1469948"/>
    <lineage>
        <taxon>Bacteria</taxon>
        <taxon>Bacillati</taxon>
        <taxon>Bacillota</taxon>
        <taxon>Clostridia</taxon>
        <taxon>Lachnospirales</taxon>
        <taxon>Lachnospiraceae</taxon>
        <taxon>Kineothrix</taxon>
    </lineage>
</organism>
<evidence type="ECO:0000256" key="1">
    <source>
        <dbReference type="ARBA" id="ARBA00022448"/>
    </source>
</evidence>
<dbReference type="InterPro" id="IPR017871">
    <property type="entry name" value="ABC_transporter-like_CS"/>
</dbReference>
<gene>
    <name evidence="5" type="ORF">EDD76_11245</name>
</gene>
<dbReference type="SUPFAM" id="SSF52540">
    <property type="entry name" value="P-loop containing nucleoside triphosphate hydrolases"/>
    <property type="match status" value="1"/>
</dbReference>
<dbReference type="InterPro" id="IPR003439">
    <property type="entry name" value="ABC_transporter-like_ATP-bd"/>
</dbReference>
<keyword evidence="6" id="KW-1185">Reference proteome</keyword>
<dbReference type="CDD" id="cd03255">
    <property type="entry name" value="ABC_MJ0796_LolCDE_FtsE"/>
    <property type="match status" value="1"/>
</dbReference>
<dbReference type="PROSITE" id="PS50893">
    <property type="entry name" value="ABC_TRANSPORTER_2"/>
    <property type="match status" value="1"/>
</dbReference>
<feature type="domain" description="ABC transporter" evidence="4">
    <location>
        <begin position="3"/>
        <end position="233"/>
    </location>
</feature>
<dbReference type="PANTHER" id="PTHR24220">
    <property type="entry name" value="IMPORT ATP-BINDING PROTEIN"/>
    <property type="match status" value="1"/>
</dbReference>
<dbReference type="GO" id="GO:0022857">
    <property type="term" value="F:transmembrane transporter activity"/>
    <property type="evidence" value="ECO:0007669"/>
    <property type="project" value="TreeGrafter"/>
</dbReference>
<dbReference type="InterPro" id="IPR015854">
    <property type="entry name" value="ABC_transpr_LolD-like"/>
</dbReference>
<keyword evidence="3 5" id="KW-0067">ATP-binding</keyword>
<evidence type="ECO:0000313" key="5">
    <source>
        <dbReference type="EMBL" id="TCL56218.1"/>
    </source>
</evidence>
<dbReference type="Pfam" id="PF00005">
    <property type="entry name" value="ABC_tran"/>
    <property type="match status" value="1"/>
</dbReference>
<dbReference type="AlphaFoldDB" id="A0A4R1QR04"/>
<keyword evidence="1" id="KW-0813">Transport</keyword>
<dbReference type="Proteomes" id="UP000295718">
    <property type="component" value="Unassembled WGS sequence"/>
</dbReference>
<dbReference type="EMBL" id="SLUO01000012">
    <property type="protein sequence ID" value="TCL56218.1"/>
    <property type="molecule type" value="Genomic_DNA"/>
</dbReference>
<dbReference type="InterPro" id="IPR027417">
    <property type="entry name" value="P-loop_NTPase"/>
</dbReference>
<dbReference type="OrthoDB" id="9802264at2"/>
<evidence type="ECO:0000313" key="6">
    <source>
        <dbReference type="Proteomes" id="UP000295718"/>
    </source>
</evidence>
<dbReference type="RefSeq" id="WP_031389306.1">
    <property type="nucleotide sequence ID" value="NZ_JPNB01000001.1"/>
</dbReference>
<accession>A0A4R1QR04</accession>
<keyword evidence="2" id="KW-0547">Nucleotide-binding</keyword>
<dbReference type="PANTHER" id="PTHR24220:SF662">
    <property type="entry name" value="ABC TRANSPORTER ATP-BINDING PROTEIN"/>
    <property type="match status" value="1"/>
</dbReference>
<evidence type="ECO:0000256" key="3">
    <source>
        <dbReference type="ARBA" id="ARBA00022840"/>
    </source>
</evidence>
<proteinExistence type="predicted"/>